<feature type="compositionally biased region" description="Low complexity" evidence="2">
    <location>
        <begin position="285"/>
        <end position="301"/>
    </location>
</feature>
<proteinExistence type="inferred from homology"/>
<evidence type="ECO:0000313" key="4">
    <source>
        <dbReference type="Proteomes" id="UP001359485"/>
    </source>
</evidence>
<reference evidence="3 4" key="1">
    <citation type="submission" date="2023-09" db="EMBL/GenBank/DDBJ databases">
        <title>Genomes of two closely related lineages of the louse Polyplax serrata with different host specificities.</title>
        <authorList>
            <person name="Martinu J."/>
            <person name="Tarabai H."/>
            <person name="Stefka J."/>
            <person name="Hypsa V."/>
        </authorList>
    </citation>
    <scope>NUCLEOTIDE SEQUENCE [LARGE SCALE GENOMIC DNA]</scope>
    <source>
        <strain evidence="3">98ZLc_SE</strain>
    </source>
</reference>
<dbReference type="PANTHER" id="PTHR16487:SF0">
    <property type="entry name" value="PROTEIN PHOSPHATASE 4 REGULATORY SUBUNIT 2-RELATED"/>
    <property type="match status" value="1"/>
</dbReference>
<gene>
    <name evidence="3" type="ORF">RUM44_013935</name>
</gene>
<evidence type="ECO:0000256" key="2">
    <source>
        <dbReference type="SAM" id="MobiDB-lite"/>
    </source>
</evidence>
<comment type="similarity">
    <text evidence="1">Belongs to the PPP4R2 family.</text>
</comment>
<dbReference type="PANTHER" id="PTHR16487">
    <property type="entry name" value="PPP4R2-RELATED PROTEIN"/>
    <property type="match status" value="1"/>
</dbReference>
<feature type="region of interest" description="Disordered" evidence="2">
    <location>
        <begin position="396"/>
        <end position="420"/>
    </location>
</feature>
<keyword evidence="4" id="KW-1185">Reference proteome</keyword>
<dbReference type="EMBL" id="JAWJWF010000001">
    <property type="protein sequence ID" value="KAK6642212.1"/>
    <property type="molecule type" value="Genomic_DNA"/>
</dbReference>
<name>A0ABR1BJ68_POLSC</name>
<evidence type="ECO:0008006" key="5">
    <source>
        <dbReference type="Google" id="ProtNLM"/>
    </source>
</evidence>
<feature type="region of interest" description="Disordered" evidence="2">
    <location>
        <begin position="277"/>
        <end position="317"/>
    </location>
</feature>
<dbReference type="InterPro" id="IPR015267">
    <property type="entry name" value="PPP4R2"/>
</dbReference>
<organism evidence="3 4">
    <name type="scientific">Polyplax serrata</name>
    <name type="common">Common mouse louse</name>
    <dbReference type="NCBI Taxonomy" id="468196"/>
    <lineage>
        <taxon>Eukaryota</taxon>
        <taxon>Metazoa</taxon>
        <taxon>Ecdysozoa</taxon>
        <taxon>Arthropoda</taxon>
        <taxon>Hexapoda</taxon>
        <taxon>Insecta</taxon>
        <taxon>Pterygota</taxon>
        <taxon>Neoptera</taxon>
        <taxon>Paraneoptera</taxon>
        <taxon>Psocodea</taxon>
        <taxon>Troctomorpha</taxon>
        <taxon>Phthiraptera</taxon>
        <taxon>Anoplura</taxon>
        <taxon>Polyplacidae</taxon>
        <taxon>Polyplax</taxon>
    </lineage>
</organism>
<protein>
    <recommendedName>
        <fullName evidence="5">Serine/threonine-protein phosphatase 4 regulatory subunit 2</fullName>
    </recommendedName>
</protein>
<accession>A0ABR1BJ68</accession>
<evidence type="ECO:0000313" key="3">
    <source>
        <dbReference type="EMBL" id="KAK6642212.1"/>
    </source>
</evidence>
<sequence length="474" mass="53208">MENPEGVLNLLDEFAKLKPKEIPIDLEEYLSYVAKTGDPVYQWSLIKTLYRQKLINVITEFFEMCPVVEIPRCPNVEPFNYETMKNSLLKRFDSFSGAPFTIQRITELLTTPRKQYNRVDKYMRAIEKNIWVVSTREPGARDTNTPQDTAASLVNGVTPRVCVTVKHPKRLISFEERIKSTHSEVIDSKEERDDEGEEVDKYEQMDEEVNAEIMQNNKVQEPSLQCTSVKDLIEKYENGTFFSIAEEKADFEEKLEQLKGTARTKCDEGTLPIATAVVESEDTISSSSSSSSSSSTSSSSSLPPPPPQQLSPPNQATIIHTNSDSLSLEAESSESPLDSISEIPVLMGRKEVDTTEEDIAVTVYKEIEEPQIGMADSESKKKDIELASMSTSCEVENTKSQDSNLHIPTEESQPVTDTQHMEVDTTQVESTTYLPETPEADLEQNFQQRGNSTCDSESDVLVTIDVIHETNETV</sequence>
<evidence type="ECO:0000256" key="1">
    <source>
        <dbReference type="ARBA" id="ARBA00009207"/>
    </source>
</evidence>
<comment type="caution">
    <text evidence="3">The sequence shown here is derived from an EMBL/GenBank/DDBJ whole genome shotgun (WGS) entry which is preliminary data.</text>
</comment>
<dbReference type="Pfam" id="PF09184">
    <property type="entry name" value="PPP4R2"/>
    <property type="match status" value="1"/>
</dbReference>
<dbReference type="Proteomes" id="UP001359485">
    <property type="component" value="Unassembled WGS sequence"/>
</dbReference>